<evidence type="ECO:0000256" key="5">
    <source>
        <dbReference type="ARBA" id="ARBA00023136"/>
    </source>
</evidence>
<keyword evidence="3 6" id="KW-0812">Transmembrane</keyword>
<keyword evidence="9" id="KW-1185">Reference proteome</keyword>
<comment type="caution">
    <text evidence="8">The sequence shown here is derived from an EMBL/GenBank/DDBJ whole genome shotgun (WGS) entry which is preliminary data.</text>
</comment>
<accession>A0ABV3ZNP4</accession>
<evidence type="ECO:0000313" key="8">
    <source>
        <dbReference type="EMBL" id="MEX6690124.1"/>
    </source>
</evidence>
<dbReference type="PANTHER" id="PTHR38459">
    <property type="entry name" value="PROPHAGE BACTOPRENOL-LINKED GLUCOSE TRANSLOCASE HOMOLOG"/>
    <property type="match status" value="1"/>
</dbReference>
<feature type="domain" description="GtrA/DPMS transmembrane" evidence="7">
    <location>
        <begin position="22"/>
        <end position="137"/>
    </location>
</feature>
<evidence type="ECO:0000256" key="6">
    <source>
        <dbReference type="SAM" id="Phobius"/>
    </source>
</evidence>
<evidence type="ECO:0000256" key="2">
    <source>
        <dbReference type="ARBA" id="ARBA00009399"/>
    </source>
</evidence>
<feature type="transmembrane region" description="Helical" evidence="6">
    <location>
        <begin position="50"/>
        <end position="67"/>
    </location>
</feature>
<keyword evidence="5 6" id="KW-0472">Membrane</keyword>
<feature type="transmembrane region" description="Helical" evidence="6">
    <location>
        <begin position="20"/>
        <end position="41"/>
    </location>
</feature>
<dbReference type="PANTHER" id="PTHR38459:SF1">
    <property type="entry name" value="PROPHAGE BACTOPRENOL-LINKED GLUCOSE TRANSLOCASE HOMOLOG"/>
    <property type="match status" value="1"/>
</dbReference>
<dbReference type="InterPro" id="IPR007267">
    <property type="entry name" value="GtrA_DPMS_TM"/>
</dbReference>
<organism evidence="8 9">
    <name type="scientific">Danxiaibacter flavus</name>
    <dbReference type="NCBI Taxonomy" id="3049108"/>
    <lineage>
        <taxon>Bacteria</taxon>
        <taxon>Pseudomonadati</taxon>
        <taxon>Bacteroidota</taxon>
        <taxon>Chitinophagia</taxon>
        <taxon>Chitinophagales</taxon>
        <taxon>Chitinophagaceae</taxon>
        <taxon>Danxiaibacter</taxon>
    </lineage>
</organism>
<dbReference type="RefSeq" id="WP_369331535.1">
    <property type="nucleotide sequence ID" value="NZ_JAULBC010000008.1"/>
</dbReference>
<sequence length="140" mass="16353">MFQKSKAGMDPKATSFILKFLKFGITGFIGMIVDFGVTWLLKEKAKWNKYLANTTGFTLAVINNYILNRIWTFKSTNPQWLAEFEKFLFLSIVGLCLNNLIIYLLTEKRKTNFYVAKAIAVVIVVLWNFFSNYFFTFRLN</sequence>
<comment type="subcellular location">
    <subcellularLocation>
        <location evidence="1">Membrane</location>
        <topology evidence="1">Multi-pass membrane protein</topology>
    </subcellularLocation>
</comment>
<dbReference type="EMBL" id="JAULBC010000008">
    <property type="protein sequence ID" value="MEX6690124.1"/>
    <property type="molecule type" value="Genomic_DNA"/>
</dbReference>
<evidence type="ECO:0000256" key="1">
    <source>
        <dbReference type="ARBA" id="ARBA00004141"/>
    </source>
</evidence>
<comment type="similarity">
    <text evidence="2">Belongs to the GtrA family.</text>
</comment>
<evidence type="ECO:0000256" key="3">
    <source>
        <dbReference type="ARBA" id="ARBA00022692"/>
    </source>
</evidence>
<evidence type="ECO:0000313" key="9">
    <source>
        <dbReference type="Proteomes" id="UP001560573"/>
    </source>
</evidence>
<name>A0ABV3ZNP4_9BACT</name>
<dbReference type="Pfam" id="PF04138">
    <property type="entry name" value="GtrA_DPMS_TM"/>
    <property type="match status" value="1"/>
</dbReference>
<keyword evidence="4 6" id="KW-1133">Transmembrane helix</keyword>
<dbReference type="InterPro" id="IPR051401">
    <property type="entry name" value="GtrA_CellWall_Glycosyl"/>
</dbReference>
<dbReference type="Proteomes" id="UP001560573">
    <property type="component" value="Unassembled WGS sequence"/>
</dbReference>
<gene>
    <name evidence="8" type="ORF">QTN47_21625</name>
</gene>
<protein>
    <submittedName>
        <fullName evidence="8">GtrA family protein</fullName>
    </submittedName>
</protein>
<feature type="transmembrane region" description="Helical" evidence="6">
    <location>
        <begin position="87"/>
        <end position="106"/>
    </location>
</feature>
<proteinExistence type="inferred from homology"/>
<evidence type="ECO:0000259" key="7">
    <source>
        <dbReference type="Pfam" id="PF04138"/>
    </source>
</evidence>
<reference evidence="8 9" key="1">
    <citation type="submission" date="2023-07" db="EMBL/GenBank/DDBJ databases">
        <authorList>
            <person name="Lian W.-H."/>
        </authorList>
    </citation>
    <scope>NUCLEOTIDE SEQUENCE [LARGE SCALE GENOMIC DNA]</scope>
    <source>
        <strain evidence="8 9">SYSU DXS3180</strain>
    </source>
</reference>
<evidence type="ECO:0000256" key="4">
    <source>
        <dbReference type="ARBA" id="ARBA00022989"/>
    </source>
</evidence>
<feature type="transmembrane region" description="Helical" evidence="6">
    <location>
        <begin position="113"/>
        <end position="135"/>
    </location>
</feature>